<reference evidence="1" key="1">
    <citation type="submission" date="2019-04" db="EMBL/GenBank/DDBJ databases">
        <title>Microbes associate with the intestines of laboratory mice.</title>
        <authorList>
            <person name="Navarre W."/>
            <person name="Wong E."/>
            <person name="Huang K.C."/>
            <person name="Tropini C."/>
            <person name="Ng K."/>
            <person name="Yu B."/>
        </authorList>
    </citation>
    <scope>NUCLEOTIDE SEQUENCE</scope>
    <source>
        <strain evidence="1">NM86_A22</strain>
    </source>
</reference>
<protein>
    <submittedName>
        <fullName evidence="1">Uncharacterized protein</fullName>
    </submittedName>
</protein>
<name>A0AC61S5L2_9BACT</name>
<proteinExistence type="predicted"/>
<organism evidence="1 2">
    <name type="scientific">Muribaculum caecicola</name>
    <dbReference type="NCBI Taxonomy" id="3038144"/>
    <lineage>
        <taxon>Bacteria</taxon>
        <taxon>Pseudomonadati</taxon>
        <taxon>Bacteroidota</taxon>
        <taxon>Bacteroidia</taxon>
        <taxon>Bacteroidales</taxon>
        <taxon>Muribaculaceae</taxon>
        <taxon>Muribaculum</taxon>
    </lineage>
</organism>
<accession>A0AC61S5L2</accession>
<evidence type="ECO:0000313" key="1">
    <source>
        <dbReference type="EMBL" id="THG52342.1"/>
    </source>
</evidence>
<dbReference type="Proteomes" id="UP000305401">
    <property type="component" value="Unassembled WGS sequence"/>
</dbReference>
<sequence>MQYCIKSIATCCIVLIIVWLLLPITESMIEHTSKFSYALFDTKTQVRICIDILITILLILSTIWFASFKKHRIDKPFLQKLLIVDLALLSWWSYERFCNDTISFYSIYNSPVSYIDVFIGLIIILSIIALFKYNNKSHKSDSSGQNKTYIHDAPKLKLNEDCLFRESLVKNLAREIMSLDTETCSRSLAITSAWGNGKTTFLNFVKEQLESQIVIISITPWCINPGKSITTFFFQEIIKNLGSINYSIAKKIKEYASVLEAIELGWLAKSVKVTDLASMTRSISQKLIELNIKVLIIFDDIDRLSASEIEEVFRIIRGSANFPNFIFLSAFDKHYVQSALRNSNPAYNEHYIEKFFESEFALPELRAEKLHDVILNNLTWIEDENDRECFTSYVTTDKFLSGELPVFYPLTNLRSIYRWINGIHARYEILKGECKIEDLADLEMLYLLFPEVYTLLSKDFKRVLYTERYTTNYQLWDTSKAVSRDDDFLQYLNQRNLYDIREYCKNQFGYDDHKMKDLVHILNRLLPNTGRVNDLTKRFSNPNYTKRYFNGVLESSEISDQQFNELIIKRREDIKEFIDKDIDNQYSHALFLQCLNKSRSNEKINDTTIENIIYIVIYGTIHYGQIMLSGYDLANLANKLSYDLQSKKAYIRNIISQEPFSFSLLVQFSPTHTDGSNDLSSIFSKEDSDSIITEMLTKAINEKYSFNNIADYFFYSKTKEYKIDKESGKRTETYSSLNIEAMNIYKRYLAENFLTHPSHYVWHDHPNEELVFPSEYFTEFWASWDDFIIYCNEVGFHSKLSETDKKILEEYKLFMQQWLESGKKPIEYQFSIINIGNR</sequence>
<dbReference type="EMBL" id="SSTG01000047">
    <property type="protein sequence ID" value="THG52342.1"/>
    <property type="molecule type" value="Genomic_DNA"/>
</dbReference>
<keyword evidence="2" id="KW-1185">Reference proteome</keyword>
<comment type="caution">
    <text evidence="1">The sequence shown here is derived from an EMBL/GenBank/DDBJ whole genome shotgun (WGS) entry which is preliminary data.</text>
</comment>
<gene>
    <name evidence="1" type="ORF">E5990_05315</name>
</gene>
<evidence type="ECO:0000313" key="2">
    <source>
        <dbReference type="Proteomes" id="UP000305401"/>
    </source>
</evidence>